<evidence type="ECO:0000313" key="3">
    <source>
        <dbReference type="EnsemblPlants" id="TraesCS2D02G570500.1"/>
    </source>
</evidence>
<gene>
    <name evidence="3" type="primary">LOC123056212</name>
</gene>
<dbReference type="OrthoDB" id="1916120at2759"/>
<dbReference type="PANTHER" id="PTHR35278">
    <property type="entry name" value="TRANSMEMBRANE PROTEIN-RELATED"/>
    <property type="match status" value="1"/>
</dbReference>
<reference evidence="3" key="1">
    <citation type="submission" date="2018-08" db="EMBL/GenBank/DDBJ databases">
        <authorList>
            <person name="Rossello M."/>
        </authorList>
    </citation>
    <scope>NUCLEOTIDE SEQUENCE [LARGE SCALE GENOMIC DNA]</scope>
    <source>
        <strain evidence="3">cv. Chinese Spring</strain>
    </source>
</reference>
<dbReference type="EnsemblPlants" id="TraesCS2D02G570500.1">
    <property type="protein sequence ID" value="TraesCS2D02G570500.1"/>
    <property type="gene ID" value="TraesCS2D02G570500"/>
</dbReference>
<feature type="transmembrane region" description="Helical" evidence="2">
    <location>
        <begin position="98"/>
        <end position="116"/>
    </location>
</feature>
<feature type="region of interest" description="Disordered" evidence="1">
    <location>
        <begin position="154"/>
        <end position="208"/>
    </location>
</feature>
<protein>
    <submittedName>
        <fullName evidence="3">Uncharacterized protein</fullName>
    </submittedName>
</protein>
<keyword evidence="2" id="KW-0472">Membrane</keyword>
<keyword evidence="2" id="KW-1133">Transmembrane helix</keyword>
<accession>A0A3B6DR66</accession>
<keyword evidence="4" id="KW-1185">Reference proteome</keyword>
<dbReference type="RefSeq" id="XP_044335833.1">
    <property type="nucleotide sequence ID" value="XM_044479898.1"/>
</dbReference>
<sequence>MGNVLESLVSGFTKVLADLLSKPIHFLSGKACRSLPTSTFIHSFIHSFIEFPLLLLTANLSSPRRPWHGSTACGPMWDVFCYVDNFCVASLAKTAATLFLLYLVLLFFYVVCKLGICRCVCHVISKILCSCLSCSSSACKHGCARLCNKMRSIKRQRQRRPRRRRPRHDNDIEQGHFSQSDSDSPEDTTTTTWHRHGESERSSMSRRRVYLERSLRPRNHRVTVGASRHSDISIKEGKEPRVNHRHDGSDHGIKVTHTSRFARKASGKIRNSRA</sequence>
<evidence type="ECO:0000313" key="4">
    <source>
        <dbReference type="Proteomes" id="UP000019116"/>
    </source>
</evidence>
<keyword evidence="2" id="KW-0812">Transmembrane</keyword>
<dbReference type="Gramene" id="TraesCS2D03G1333300.2">
    <property type="protein sequence ID" value="TraesCS2D03G1333300.2.CDS"/>
    <property type="gene ID" value="TraesCS2D03G1333300"/>
</dbReference>
<evidence type="ECO:0000256" key="1">
    <source>
        <dbReference type="SAM" id="MobiDB-lite"/>
    </source>
</evidence>
<dbReference type="Proteomes" id="UP000019116">
    <property type="component" value="Chromosome 2D"/>
</dbReference>
<name>A0A3B6DR66_WHEAT</name>
<feature type="compositionally biased region" description="Basic residues" evidence="1">
    <location>
        <begin position="154"/>
        <end position="167"/>
    </location>
</feature>
<dbReference type="Gramene" id="TraesCS2D02G570500.1">
    <property type="protein sequence ID" value="TraesCS2D02G570500.1"/>
    <property type="gene ID" value="TraesCS2D02G570500"/>
</dbReference>
<feature type="compositionally biased region" description="Basic and acidic residues" evidence="1">
    <location>
        <begin position="195"/>
        <end position="208"/>
    </location>
</feature>
<dbReference type="AlphaFoldDB" id="A0A3B6DR66"/>
<dbReference type="GeneID" id="123056212"/>
<evidence type="ECO:0000256" key="2">
    <source>
        <dbReference type="SAM" id="Phobius"/>
    </source>
</evidence>
<dbReference type="PANTHER" id="PTHR35278:SF1">
    <property type="entry name" value="F8K7.16"/>
    <property type="match status" value="1"/>
</dbReference>
<organism evidence="3">
    <name type="scientific">Triticum aestivum</name>
    <name type="common">Wheat</name>
    <dbReference type="NCBI Taxonomy" id="4565"/>
    <lineage>
        <taxon>Eukaryota</taxon>
        <taxon>Viridiplantae</taxon>
        <taxon>Streptophyta</taxon>
        <taxon>Embryophyta</taxon>
        <taxon>Tracheophyta</taxon>
        <taxon>Spermatophyta</taxon>
        <taxon>Magnoliopsida</taxon>
        <taxon>Liliopsida</taxon>
        <taxon>Poales</taxon>
        <taxon>Poaceae</taxon>
        <taxon>BOP clade</taxon>
        <taxon>Pooideae</taxon>
        <taxon>Triticodae</taxon>
        <taxon>Triticeae</taxon>
        <taxon>Triticinae</taxon>
        <taxon>Triticum</taxon>
    </lineage>
</organism>
<proteinExistence type="predicted"/>
<reference evidence="3" key="2">
    <citation type="submission" date="2018-10" db="UniProtKB">
        <authorList>
            <consortium name="EnsemblPlants"/>
        </authorList>
    </citation>
    <scope>IDENTIFICATION</scope>
</reference>